<sequence>MSSIKLSEISVVRCYMRDEMKRDAVKILQKAMNRFTEEREVASFIKSYFDSHYHTHWHCIVGKHFDWMDGISSVYQPVINLSLVVSDAAFTMLLIFTVYKLPDDEPSLRVTIKALKRLKELCMLLI</sequence>
<evidence type="ECO:0000313" key="2">
    <source>
        <dbReference type="EMBL" id="KGB37027.1"/>
    </source>
</evidence>
<protein>
    <recommendedName>
        <fullName evidence="1">Dynein light chain</fullName>
    </recommendedName>
</protein>
<keyword evidence="1" id="KW-0505">Motor protein</keyword>
<dbReference type="InterPro" id="IPR037177">
    <property type="entry name" value="DLC_sf"/>
</dbReference>
<dbReference type="Gene3D" id="3.30.740.10">
    <property type="entry name" value="Protein Inhibitor Of Neuronal Nitric Oxide Synthase"/>
    <property type="match status" value="1"/>
</dbReference>
<proteinExistence type="inferred from homology"/>
<keyword evidence="1" id="KW-0243">Dynein</keyword>
<evidence type="ECO:0000256" key="1">
    <source>
        <dbReference type="RuleBase" id="RU365010"/>
    </source>
</evidence>
<gene>
    <name evidence="2" type="ORF">MS3_05353</name>
</gene>
<dbReference type="SMART" id="SM01375">
    <property type="entry name" value="Dynein_light"/>
    <property type="match status" value="1"/>
</dbReference>
<reference evidence="2" key="1">
    <citation type="journal article" date="2012" name="Nat. Genet.">
        <title>Whole-genome sequence of Schistosoma haematobium.</title>
        <authorList>
            <person name="Young N.D."/>
            <person name="Jex A.R."/>
            <person name="Li B."/>
            <person name="Liu S."/>
            <person name="Yang L."/>
            <person name="Xiong Z."/>
            <person name="Li Y."/>
            <person name="Cantacessi C."/>
            <person name="Hall R.S."/>
            <person name="Xu X."/>
            <person name="Chen F."/>
            <person name="Wu X."/>
            <person name="Zerlotini A."/>
            <person name="Oliveira G."/>
            <person name="Hofmann A."/>
            <person name="Zhang G."/>
            <person name="Fang X."/>
            <person name="Kang Y."/>
            <person name="Campbell B.E."/>
            <person name="Loukas A."/>
            <person name="Ranganathan S."/>
            <person name="Rollinson D."/>
            <person name="Rinaldi G."/>
            <person name="Brindley P.J."/>
            <person name="Yang H."/>
            <person name="Wang J."/>
            <person name="Wang J."/>
            <person name="Gasser R.B."/>
        </authorList>
    </citation>
    <scope>NUCLEOTIDE SEQUENCE [LARGE SCALE GENOMIC DNA]</scope>
</reference>
<comment type="subcellular location">
    <subcellularLocation>
        <location evidence="1">Cytoplasm</location>
        <location evidence="1">Cytoskeleton</location>
    </subcellularLocation>
</comment>
<dbReference type="InterPro" id="IPR001372">
    <property type="entry name" value="Dynein_light_chain_typ-1/2"/>
</dbReference>
<dbReference type="Pfam" id="PF01221">
    <property type="entry name" value="Dynein_light"/>
    <property type="match status" value="1"/>
</dbReference>
<keyword evidence="1" id="KW-0493">Microtubule</keyword>
<name>A0A094ZS73_SCHHA</name>
<keyword evidence="1" id="KW-0963">Cytoplasm</keyword>
<dbReference type="GO" id="GO:0045505">
    <property type="term" value="F:dynein intermediate chain binding"/>
    <property type="evidence" value="ECO:0007669"/>
    <property type="project" value="TreeGrafter"/>
</dbReference>
<dbReference type="EMBL" id="KL250837">
    <property type="protein sequence ID" value="KGB37027.1"/>
    <property type="molecule type" value="Genomic_DNA"/>
</dbReference>
<dbReference type="GO" id="GO:0007017">
    <property type="term" value="P:microtubule-based process"/>
    <property type="evidence" value="ECO:0007669"/>
    <property type="project" value="InterPro"/>
</dbReference>
<dbReference type="PANTHER" id="PTHR11886">
    <property type="entry name" value="DYNEIN LIGHT CHAIN"/>
    <property type="match status" value="1"/>
</dbReference>
<dbReference type="STRING" id="6185.A0A094ZS73"/>
<dbReference type="AlphaFoldDB" id="A0A094ZS73"/>
<accession>A0A094ZS73</accession>
<dbReference type="SUPFAM" id="SSF54648">
    <property type="entry name" value="DLC"/>
    <property type="match status" value="1"/>
</dbReference>
<dbReference type="PANTHER" id="PTHR11886:SF35">
    <property type="entry name" value="DYNEIN LIGHT CHAIN"/>
    <property type="match status" value="1"/>
</dbReference>
<comment type="similarity">
    <text evidence="1">Belongs to the dynein light chain family.</text>
</comment>
<organism evidence="2">
    <name type="scientific">Schistosoma haematobium</name>
    <name type="common">Blood fluke</name>
    <dbReference type="NCBI Taxonomy" id="6185"/>
    <lineage>
        <taxon>Eukaryota</taxon>
        <taxon>Metazoa</taxon>
        <taxon>Spiralia</taxon>
        <taxon>Lophotrochozoa</taxon>
        <taxon>Platyhelminthes</taxon>
        <taxon>Trematoda</taxon>
        <taxon>Digenea</taxon>
        <taxon>Strigeidida</taxon>
        <taxon>Schistosomatoidea</taxon>
        <taxon>Schistosomatidae</taxon>
        <taxon>Schistosoma</taxon>
    </lineage>
</organism>
<dbReference type="GO" id="GO:0005874">
    <property type="term" value="C:microtubule"/>
    <property type="evidence" value="ECO:0007669"/>
    <property type="project" value="UniProtKB-KW"/>
</dbReference>
<keyword evidence="1" id="KW-0206">Cytoskeleton</keyword>
<dbReference type="GO" id="GO:0005868">
    <property type="term" value="C:cytoplasmic dynein complex"/>
    <property type="evidence" value="ECO:0007669"/>
    <property type="project" value="TreeGrafter"/>
</dbReference>